<name>A0A4S2Q4H3_9PAST</name>
<accession>A0A4S2Q4H3</accession>
<organism evidence="1 2">
    <name type="scientific">Rodentibacter pneumotropicus</name>
    <dbReference type="NCBI Taxonomy" id="758"/>
    <lineage>
        <taxon>Bacteria</taxon>
        <taxon>Pseudomonadati</taxon>
        <taxon>Pseudomonadota</taxon>
        <taxon>Gammaproteobacteria</taxon>
        <taxon>Pasteurellales</taxon>
        <taxon>Pasteurellaceae</taxon>
        <taxon>Rodentibacter</taxon>
    </lineage>
</organism>
<evidence type="ECO:0000313" key="1">
    <source>
        <dbReference type="EMBL" id="THA11451.1"/>
    </source>
</evidence>
<evidence type="ECO:0000313" key="2">
    <source>
        <dbReference type="Proteomes" id="UP000306758"/>
    </source>
</evidence>
<sequence length="294" mass="32842">MSPKLEKEISEKISDQYHLSTIETENLFKDAKVFGFVDYEHIDGTNNLIFNGNLFKRDTVEKSTRILSALSPEEVSNINELNNKLDTYGCIHHDEAIQILGSKLYEKVISIGLFDISFISNDSGRVGFITKPSAFQKFGSNSMLDDTFDLAKAFVSSITYGMKNSTHVRGKINDVEALLKKLISGKSVGPVKAIGQDYNLLEHRGVVKIEPTINCYGQRVFLMKLLKKEIGELALKILTTGSAHEYSLNLPNIKGNMSDFVAPEQYRAATRKKQVELNPQITNEILLSLRTGGM</sequence>
<dbReference type="AlphaFoldDB" id="A0A4S2Q4H3"/>
<dbReference type="EMBL" id="QXNI01000001">
    <property type="protein sequence ID" value="THA11451.1"/>
    <property type="molecule type" value="Genomic_DNA"/>
</dbReference>
<proteinExistence type="predicted"/>
<protein>
    <submittedName>
        <fullName evidence="1">Uncharacterized protein</fullName>
    </submittedName>
</protein>
<reference evidence="1 2" key="1">
    <citation type="journal article" date="2019" name="Vet. Microbiol.">
        <title>Development of multi locus sequence typing (MLST) of Rodentibacter pneumotropicus.</title>
        <authorList>
            <person name="Adhikary S."/>
            <person name="Bisgaard M."/>
            <person name="Boot R."/>
            <person name="Benga L."/>
            <person name="Nicklas W."/>
            <person name="Christensen H."/>
        </authorList>
    </citation>
    <scope>NUCLEOTIDE SEQUENCE [LARGE SCALE GENOMIC DNA]</scope>
    <source>
        <strain evidence="1 2">Ac84</strain>
    </source>
</reference>
<dbReference type="Proteomes" id="UP000306758">
    <property type="component" value="Unassembled WGS sequence"/>
</dbReference>
<gene>
    <name evidence="1" type="ORF">D3M78_00175</name>
</gene>
<comment type="caution">
    <text evidence="1">The sequence shown here is derived from an EMBL/GenBank/DDBJ whole genome shotgun (WGS) entry which is preliminary data.</text>
</comment>